<evidence type="ECO:0000313" key="5">
    <source>
        <dbReference type="Ensembl" id="ENSAMXP00005010891.1"/>
    </source>
</evidence>
<feature type="domain" description="Interferon/interleukin receptor" evidence="4">
    <location>
        <begin position="124"/>
        <end position="221"/>
    </location>
</feature>
<evidence type="ECO:0000259" key="3">
    <source>
        <dbReference type="Pfam" id="PF01108"/>
    </source>
</evidence>
<dbReference type="Proteomes" id="UP000694621">
    <property type="component" value="Unplaced"/>
</dbReference>
<dbReference type="InterPro" id="IPR036116">
    <property type="entry name" value="FN3_sf"/>
</dbReference>
<evidence type="ECO:0008006" key="7">
    <source>
        <dbReference type="Google" id="ProtNLM"/>
    </source>
</evidence>
<dbReference type="Pfam" id="PF01108">
    <property type="entry name" value="Tissue_fac"/>
    <property type="match status" value="1"/>
</dbReference>
<dbReference type="GO" id="GO:0004896">
    <property type="term" value="F:cytokine receptor activity"/>
    <property type="evidence" value="ECO:0007669"/>
    <property type="project" value="TreeGrafter"/>
</dbReference>
<dbReference type="Ensembl" id="ENSAMXT00005012106.1">
    <property type="protein sequence ID" value="ENSAMXP00005010891.1"/>
    <property type="gene ID" value="ENSAMXG00005006034.1"/>
</dbReference>
<dbReference type="InterPro" id="IPR015373">
    <property type="entry name" value="Interferon/interleukin_rcp_dom"/>
</dbReference>
<dbReference type="InterPro" id="IPR013783">
    <property type="entry name" value="Ig-like_fold"/>
</dbReference>
<name>A0A8B9HD46_ASTMX</name>
<feature type="chain" id="PRO_5034206697" description="Fibronectin type-III domain-containing protein" evidence="2">
    <location>
        <begin position="25"/>
        <end position="295"/>
    </location>
</feature>
<evidence type="ECO:0000259" key="4">
    <source>
        <dbReference type="Pfam" id="PF09294"/>
    </source>
</evidence>
<reference evidence="5" key="1">
    <citation type="submission" date="2025-08" db="UniProtKB">
        <authorList>
            <consortium name="Ensembl"/>
        </authorList>
    </citation>
    <scope>IDENTIFICATION</scope>
</reference>
<evidence type="ECO:0000256" key="2">
    <source>
        <dbReference type="SAM" id="SignalP"/>
    </source>
</evidence>
<dbReference type="Pfam" id="PF09294">
    <property type="entry name" value="Interfer-bind"/>
    <property type="match status" value="1"/>
</dbReference>
<keyword evidence="2" id="KW-0732">Signal</keyword>
<feature type="domain" description="Fibronectin type-III" evidence="3">
    <location>
        <begin position="13"/>
        <end position="112"/>
    </location>
</feature>
<evidence type="ECO:0000256" key="1">
    <source>
        <dbReference type="SAM" id="Phobius"/>
    </source>
</evidence>
<organism evidence="5 6">
    <name type="scientific">Astyanax mexicanus</name>
    <name type="common">Blind cave fish</name>
    <name type="synonym">Astyanax fasciatus mexicanus</name>
    <dbReference type="NCBI Taxonomy" id="7994"/>
    <lineage>
        <taxon>Eukaryota</taxon>
        <taxon>Metazoa</taxon>
        <taxon>Chordata</taxon>
        <taxon>Craniata</taxon>
        <taxon>Vertebrata</taxon>
        <taxon>Euteleostomi</taxon>
        <taxon>Actinopterygii</taxon>
        <taxon>Neopterygii</taxon>
        <taxon>Teleostei</taxon>
        <taxon>Ostariophysi</taxon>
        <taxon>Characiformes</taxon>
        <taxon>Characoidei</taxon>
        <taxon>Acestrorhamphidae</taxon>
        <taxon>Acestrorhamphinae</taxon>
        <taxon>Astyanax</taxon>
    </lineage>
</organism>
<keyword evidence="1" id="KW-0812">Transmembrane</keyword>
<proteinExistence type="predicted"/>
<dbReference type="PANTHER" id="PTHR20859:SF53">
    <property type="entry name" value="INTERLEUKIN-22 RECEPTOR SUBUNIT ALPHA-1"/>
    <property type="match status" value="1"/>
</dbReference>
<sequence length="295" mass="33108">MTPSKHWILNNWIFLFILIHQEHCMLPAPQNVTIVSYNLEHKLTWTPGPGTPASAHFRVQKYSIKKKLWKLVLKCSDLRTGESCDLTNSFKDITCHYLARVQAFSSDQQSNWTSSELFFPLGHTTLQAPEVVLAGCGNCLLLQLSPPASRGLHPRQLKYLFREFRINVTRTRDKAQFVLRVSSGESRIDYLERGVEYCITVVPVTSLTNPVVPSGPHCAFTSPPPVSTVAVFLTALCILFLLVVLFCAALVHSGQLGCLHKVLLRALVKKDIINIYTIHISANILLHLPSKVLEQ</sequence>
<dbReference type="AlphaFoldDB" id="A0A8B9HD46"/>
<dbReference type="GO" id="GO:0005886">
    <property type="term" value="C:plasma membrane"/>
    <property type="evidence" value="ECO:0007669"/>
    <property type="project" value="TreeGrafter"/>
</dbReference>
<keyword evidence="1" id="KW-1133">Transmembrane helix</keyword>
<dbReference type="SUPFAM" id="SSF49265">
    <property type="entry name" value="Fibronectin type III"/>
    <property type="match status" value="2"/>
</dbReference>
<protein>
    <recommendedName>
        <fullName evidence="7">Fibronectin type-III domain-containing protein</fullName>
    </recommendedName>
</protein>
<feature type="transmembrane region" description="Helical" evidence="1">
    <location>
        <begin position="229"/>
        <end position="251"/>
    </location>
</feature>
<dbReference type="Gene3D" id="2.60.40.10">
    <property type="entry name" value="Immunoglobulins"/>
    <property type="match status" value="1"/>
</dbReference>
<accession>A0A8B9HD46</accession>
<evidence type="ECO:0000313" key="6">
    <source>
        <dbReference type="Proteomes" id="UP000694621"/>
    </source>
</evidence>
<dbReference type="PANTHER" id="PTHR20859">
    <property type="entry name" value="INTERFERON/INTERLEUKIN RECEPTOR"/>
    <property type="match status" value="1"/>
</dbReference>
<keyword evidence="1" id="KW-0472">Membrane</keyword>
<dbReference type="InterPro" id="IPR003961">
    <property type="entry name" value="FN3_dom"/>
</dbReference>
<dbReference type="InterPro" id="IPR050650">
    <property type="entry name" value="Type-II_Cytokine-TF_Rcpt"/>
</dbReference>
<feature type="signal peptide" evidence="2">
    <location>
        <begin position="1"/>
        <end position="24"/>
    </location>
</feature>